<dbReference type="Ensembl" id="ENSAZOT00000016719.1">
    <property type="protein sequence ID" value="ENSAZOP00000015555.1"/>
    <property type="gene ID" value="ENSAZOG00000010050.1"/>
</dbReference>
<dbReference type="AlphaFoldDB" id="A0A8B9UWJ8"/>
<dbReference type="GO" id="GO:0000139">
    <property type="term" value="C:Golgi membrane"/>
    <property type="evidence" value="ECO:0007669"/>
    <property type="project" value="TreeGrafter"/>
</dbReference>
<dbReference type="Proteomes" id="UP000694549">
    <property type="component" value="Unplaced"/>
</dbReference>
<evidence type="ECO:0000259" key="3">
    <source>
        <dbReference type="Pfam" id="PF15711"/>
    </source>
</evidence>
<dbReference type="CDD" id="cd13937">
    <property type="entry name" value="PANDER_GnT-1_2_like"/>
    <property type="match status" value="1"/>
</dbReference>
<dbReference type="PANTHER" id="PTHR46396:SF1">
    <property type="entry name" value="PROTEIN O-LINKED-MANNOSE BETA-1,2-N-ACETYLGLUCOSAMINYLTRANSFERASE 1"/>
    <property type="match status" value="1"/>
</dbReference>
<dbReference type="Pfam" id="PF15711">
    <property type="entry name" value="ILEI"/>
    <property type="match status" value="1"/>
</dbReference>
<protein>
    <recommendedName>
        <fullName evidence="3">ILEI/PANDER domain-containing protein</fullName>
    </recommendedName>
</protein>
<dbReference type="PROSITE" id="PS52031">
    <property type="entry name" value="GG_LECTIN"/>
    <property type="match status" value="1"/>
</dbReference>
<reference evidence="4" key="2">
    <citation type="submission" date="2025-09" db="UniProtKB">
        <authorList>
            <consortium name="Ensembl"/>
        </authorList>
    </citation>
    <scope>IDENTIFICATION</scope>
</reference>
<keyword evidence="5" id="KW-1185">Reference proteome</keyword>
<dbReference type="InterPro" id="IPR052463">
    <property type="entry name" value="O-linked_mannose_GnT"/>
</dbReference>
<sequence>MLWPQAVRALLWLTRRHRERPALVWGPAVQNGQGIRGAGFWFSSLLHLQVLEDEAREQGRGIHVIVLNQATGHVMAKRVFDTYSPHEDEAMVLFLNMVARGRILIFTIKDEGSFHLKDTAKNVLKSLGSQVAPFLSWRDMWTFVGKKGGEVYGEKHAKSPALSTWGDPVLLKTEVHLTSVEGREIKSALRRWVSLENVCPRFLVLSSQSRGCVSNITEWL</sequence>
<keyword evidence="1 2" id="KW-0430">Lectin</keyword>
<dbReference type="PANTHER" id="PTHR46396">
    <property type="entry name" value="PROTEIN O-LINKED-MANNOSE BETA-1,2-N-ACETYLGLUCOSAMINYLTRANSFERASE 1"/>
    <property type="match status" value="1"/>
</dbReference>
<evidence type="ECO:0000256" key="1">
    <source>
        <dbReference type="ARBA" id="ARBA00022734"/>
    </source>
</evidence>
<feature type="domain" description="ILEI/PANDER" evidence="3">
    <location>
        <begin position="60"/>
        <end position="149"/>
    </location>
</feature>
<reference evidence="4" key="1">
    <citation type="submission" date="2025-08" db="UniProtKB">
        <authorList>
            <consortium name="Ensembl"/>
        </authorList>
    </citation>
    <scope>IDENTIFICATION</scope>
</reference>
<proteinExistence type="predicted"/>
<organism evidence="4 5">
    <name type="scientific">Anas zonorhyncha</name>
    <name type="common">Eastern spot-billed duck</name>
    <dbReference type="NCBI Taxonomy" id="75864"/>
    <lineage>
        <taxon>Eukaryota</taxon>
        <taxon>Metazoa</taxon>
        <taxon>Chordata</taxon>
        <taxon>Craniata</taxon>
        <taxon>Vertebrata</taxon>
        <taxon>Euteleostomi</taxon>
        <taxon>Archelosauria</taxon>
        <taxon>Archosauria</taxon>
        <taxon>Dinosauria</taxon>
        <taxon>Saurischia</taxon>
        <taxon>Theropoda</taxon>
        <taxon>Coelurosauria</taxon>
        <taxon>Aves</taxon>
        <taxon>Neognathae</taxon>
        <taxon>Galloanserae</taxon>
        <taxon>Anseriformes</taxon>
        <taxon>Anatidae</taxon>
        <taxon>Anatinae</taxon>
        <taxon>Anas</taxon>
    </lineage>
</organism>
<dbReference type="GO" id="GO:0030246">
    <property type="term" value="F:carbohydrate binding"/>
    <property type="evidence" value="ECO:0007669"/>
    <property type="project" value="UniProtKB-UniRule"/>
</dbReference>
<name>A0A8B9UWJ8_9AVES</name>
<dbReference type="InterPro" id="IPR039477">
    <property type="entry name" value="ILEI/PANDER_dom"/>
</dbReference>
<dbReference type="GO" id="GO:0016266">
    <property type="term" value="P:protein O-linked glycosylation via N-acetyl-galactosamine"/>
    <property type="evidence" value="ECO:0007669"/>
    <property type="project" value="TreeGrafter"/>
</dbReference>
<accession>A0A8B9UWJ8</accession>
<evidence type="ECO:0000313" key="5">
    <source>
        <dbReference type="Proteomes" id="UP000694549"/>
    </source>
</evidence>
<evidence type="ECO:0000313" key="4">
    <source>
        <dbReference type="Ensembl" id="ENSAZOP00000015555.1"/>
    </source>
</evidence>
<dbReference type="GO" id="GO:0047223">
    <property type="term" value="F:beta-1,3-galactosyl-O-glycosyl-glycoprotein beta-1,3-N-acetylglucosaminyltransferase activity"/>
    <property type="evidence" value="ECO:0007669"/>
    <property type="project" value="TreeGrafter"/>
</dbReference>
<dbReference type="InterPro" id="IPR039474">
    <property type="entry name" value="POMGNT1_PANDER-like"/>
</dbReference>
<evidence type="ECO:0000256" key="2">
    <source>
        <dbReference type="PROSITE-ProRule" id="PRU01375"/>
    </source>
</evidence>